<name>A0A9W3DLL1_RAPSA</name>
<evidence type="ECO:0000313" key="3">
    <source>
        <dbReference type="RefSeq" id="XP_056864506.1"/>
    </source>
</evidence>
<dbReference type="InterPro" id="IPR013083">
    <property type="entry name" value="Znf_RING/FYVE/PHD"/>
</dbReference>
<accession>A0A9W3DLL1</accession>
<dbReference type="OrthoDB" id="1107237at2759"/>
<keyword evidence="2" id="KW-1185">Reference proteome</keyword>
<evidence type="ECO:0000256" key="1">
    <source>
        <dbReference type="SAM" id="MobiDB-lite"/>
    </source>
</evidence>
<dbReference type="SUPFAM" id="SSF57850">
    <property type="entry name" value="RING/U-box"/>
    <property type="match status" value="1"/>
</dbReference>
<dbReference type="GeneID" id="130511485"/>
<dbReference type="GO" id="GO:0004842">
    <property type="term" value="F:ubiquitin-protein transferase activity"/>
    <property type="evidence" value="ECO:0007669"/>
    <property type="project" value="InterPro"/>
</dbReference>
<dbReference type="AlphaFoldDB" id="A0A9W3DLL1"/>
<feature type="region of interest" description="Disordered" evidence="1">
    <location>
        <begin position="1"/>
        <end position="31"/>
    </location>
</feature>
<dbReference type="PANTHER" id="PTHR46798:SF5">
    <property type="entry name" value="E3 UBIQUITIN-PROTEIN LIGASE RFI2"/>
    <property type="match status" value="1"/>
</dbReference>
<dbReference type="Proteomes" id="UP000504610">
    <property type="component" value="Chromosome 4"/>
</dbReference>
<gene>
    <name evidence="3" type="primary">LOC130511485</name>
</gene>
<reference evidence="2" key="1">
    <citation type="journal article" date="2019" name="Database">
        <title>The radish genome database (RadishGD): an integrated information resource for radish genomics.</title>
        <authorList>
            <person name="Yu H.J."/>
            <person name="Baek S."/>
            <person name="Lee Y.J."/>
            <person name="Cho A."/>
            <person name="Mun J.H."/>
        </authorList>
    </citation>
    <scope>NUCLEOTIDE SEQUENCE [LARGE SCALE GENOMIC DNA]</scope>
    <source>
        <strain evidence="2">cv. WK10039</strain>
    </source>
</reference>
<dbReference type="RefSeq" id="XP_056864506.1">
    <property type="nucleotide sequence ID" value="XM_057008526.1"/>
</dbReference>
<proteinExistence type="predicted"/>
<evidence type="ECO:0000313" key="2">
    <source>
        <dbReference type="Proteomes" id="UP000504610"/>
    </source>
</evidence>
<protein>
    <submittedName>
        <fullName evidence="3">E3 ubiquitin-protein ligase RFI2-like</fullName>
    </submittedName>
</protein>
<dbReference type="PANTHER" id="PTHR46798">
    <property type="entry name" value="OS09G0511500 PROTEIN"/>
    <property type="match status" value="1"/>
</dbReference>
<dbReference type="InterPro" id="IPR044274">
    <property type="entry name" value="RFI2"/>
</dbReference>
<sequence length="76" mass="8386">MAGANDDDDRNNQSTDSAAHVAGKRGNKEEDYSTLVEISCSICLELVIDDDSRSMAKLQCGHQFHLGNWNLQPLHV</sequence>
<organism evidence="2 3">
    <name type="scientific">Raphanus sativus</name>
    <name type="common">Radish</name>
    <name type="synonym">Raphanus raphanistrum var. sativus</name>
    <dbReference type="NCBI Taxonomy" id="3726"/>
    <lineage>
        <taxon>Eukaryota</taxon>
        <taxon>Viridiplantae</taxon>
        <taxon>Streptophyta</taxon>
        <taxon>Embryophyta</taxon>
        <taxon>Tracheophyta</taxon>
        <taxon>Spermatophyta</taxon>
        <taxon>Magnoliopsida</taxon>
        <taxon>eudicotyledons</taxon>
        <taxon>Gunneridae</taxon>
        <taxon>Pentapetalae</taxon>
        <taxon>rosids</taxon>
        <taxon>malvids</taxon>
        <taxon>Brassicales</taxon>
        <taxon>Brassicaceae</taxon>
        <taxon>Brassiceae</taxon>
        <taxon>Raphanus</taxon>
    </lineage>
</organism>
<reference evidence="3" key="2">
    <citation type="submission" date="2025-08" db="UniProtKB">
        <authorList>
            <consortium name="RefSeq"/>
        </authorList>
    </citation>
    <scope>IDENTIFICATION</scope>
    <source>
        <tissue evidence="3">Leaf</tissue>
    </source>
</reference>
<dbReference type="KEGG" id="rsz:130511485"/>
<dbReference type="Gene3D" id="3.30.40.10">
    <property type="entry name" value="Zinc/RING finger domain, C3HC4 (zinc finger)"/>
    <property type="match status" value="1"/>
</dbReference>